<comment type="caution">
    <text evidence="2">The sequence shown here is derived from an EMBL/GenBank/DDBJ whole genome shotgun (WGS) entry which is preliminary data.</text>
</comment>
<proteinExistence type="predicted"/>
<organism evidence="2 3">
    <name type="scientific">Nocardia camponoti</name>
    <dbReference type="NCBI Taxonomy" id="1616106"/>
    <lineage>
        <taxon>Bacteria</taxon>
        <taxon>Bacillati</taxon>
        <taxon>Actinomycetota</taxon>
        <taxon>Actinomycetes</taxon>
        <taxon>Mycobacteriales</taxon>
        <taxon>Nocardiaceae</taxon>
        <taxon>Nocardia</taxon>
    </lineage>
</organism>
<evidence type="ECO:0000313" key="2">
    <source>
        <dbReference type="EMBL" id="GGK32627.1"/>
    </source>
</evidence>
<accession>A0A917Q734</accession>
<reference evidence="2" key="1">
    <citation type="journal article" date="2014" name="Int. J. Syst. Evol. Microbiol.">
        <title>Complete genome sequence of Corynebacterium casei LMG S-19264T (=DSM 44701T), isolated from a smear-ripened cheese.</title>
        <authorList>
            <consortium name="US DOE Joint Genome Institute (JGI-PGF)"/>
            <person name="Walter F."/>
            <person name="Albersmeier A."/>
            <person name="Kalinowski J."/>
            <person name="Ruckert C."/>
        </authorList>
    </citation>
    <scope>NUCLEOTIDE SEQUENCE</scope>
    <source>
        <strain evidence="2">CGMCC 4.7278</strain>
    </source>
</reference>
<dbReference type="RefSeq" id="WP_188826669.1">
    <property type="nucleotide sequence ID" value="NZ_BMMW01000001.1"/>
</dbReference>
<feature type="region of interest" description="Disordered" evidence="1">
    <location>
        <begin position="1"/>
        <end position="29"/>
    </location>
</feature>
<reference evidence="2" key="2">
    <citation type="submission" date="2020-09" db="EMBL/GenBank/DDBJ databases">
        <authorList>
            <person name="Sun Q."/>
            <person name="Zhou Y."/>
        </authorList>
    </citation>
    <scope>NUCLEOTIDE SEQUENCE</scope>
    <source>
        <strain evidence="2">CGMCC 4.7278</strain>
    </source>
</reference>
<dbReference type="EMBL" id="BMMW01000001">
    <property type="protein sequence ID" value="GGK32627.1"/>
    <property type="molecule type" value="Genomic_DNA"/>
</dbReference>
<keyword evidence="3" id="KW-1185">Reference proteome</keyword>
<name>A0A917Q734_9NOCA</name>
<protein>
    <submittedName>
        <fullName evidence="2">Uncharacterized protein</fullName>
    </submittedName>
</protein>
<evidence type="ECO:0000313" key="3">
    <source>
        <dbReference type="Proteomes" id="UP000612956"/>
    </source>
</evidence>
<evidence type="ECO:0000256" key="1">
    <source>
        <dbReference type="SAM" id="MobiDB-lite"/>
    </source>
</evidence>
<dbReference type="AlphaFoldDB" id="A0A917Q734"/>
<gene>
    <name evidence="2" type="ORF">GCM10011591_00430</name>
</gene>
<dbReference type="Proteomes" id="UP000612956">
    <property type="component" value="Unassembled WGS sequence"/>
</dbReference>
<sequence length="220" mass="25726">MGSLEDEIRKTEKARARDEDERLLRQAARKAEDDERVTEFRSLMRKHRIPTVPLFVEDFEIEFQRGSKWFPDIWHYQYTFAADMWTIHTQDNRGSYGYSCVGTGGRADGKPKEVPAQEKGFHYNLPPGTTDSHGRQKRSRHKVIRVRLDTQAQTYASQHNNHLWVIERRSFEAVAQPPSVESNQVLEDFNRERRLTAFADATRRLIAQGRSTDADHKVQR</sequence>